<comment type="caution">
    <text evidence="2">The sequence shown here is derived from an EMBL/GenBank/DDBJ whole genome shotgun (WGS) entry which is preliminary data.</text>
</comment>
<dbReference type="eggNOG" id="COG3168">
    <property type="taxonomic scope" value="Bacteria"/>
</dbReference>
<dbReference type="PIRSF" id="PIRSF016481">
    <property type="entry name" value="Pilus_assembly_PilP"/>
    <property type="match status" value="1"/>
</dbReference>
<accession>A0A081NKG0</accession>
<dbReference type="Proteomes" id="UP000028073">
    <property type="component" value="Unassembled WGS sequence"/>
</dbReference>
<dbReference type="InterPro" id="IPR007446">
    <property type="entry name" value="PilP"/>
</dbReference>
<feature type="signal peptide" evidence="1">
    <location>
        <begin position="1"/>
        <end position="17"/>
    </location>
</feature>
<evidence type="ECO:0000256" key="1">
    <source>
        <dbReference type="SAM" id="SignalP"/>
    </source>
</evidence>
<dbReference type="RefSeq" id="WP_034832439.1">
    <property type="nucleotide sequence ID" value="NZ_JOKH01000001.1"/>
</dbReference>
<dbReference type="STRING" id="1137799.GZ78_02450"/>
<sequence length="175" mass="19594">MKYLQRLLVVCAGVVLAGCSGNSGFSDLDQYMAEMKAKPSGRIEPLPTFTPYEAFTYRASGLRSPFEPPIKVKASDREFNSNVKPDNSRVKQYLEQFDIETFALVGSISNDDGLWGLIRGDDGIHRVRVGDYLGKNHGRITYIDDSELRIIEIVPAGSEVWIERPRSLRLDLGQP</sequence>
<dbReference type="PROSITE" id="PS51257">
    <property type="entry name" value="PROKAR_LIPOPROTEIN"/>
    <property type="match status" value="1"/>
</dbReference>
<gene>
    <name evidence="2" type="ORF">GZ78_02450</name>
</gene>
<keyword evidence="3" id="KW-1185">Reference proteome</keyword>
<evidence type="ECO:0000313" key="2">
    <source>
        <dbReference type="EMBL" id="KEQ18933.1"/>
    </source>
</evidence>
<dbReference type="Gene3D" id="2.30.30.830">
    <property type="match status" value="1"/>
</dbReference>
<proteinExistence type="predicted"/>
<name>A0A081NKG0_9GAMM</name>
<keyword evidence="1" id="KW-0732">Signal</keyword>
<reference evidence="2 3" key="1">
    <citation type="submission" date="2014-06" db="EMBL/GenBank/DDBJ databases">
        <title>Whole Genome Sequences of Three Symbiotic Endozoicomonas Bacteria.</title>
        <authorList>
            <person name="Neave M.J."/>
            <person name="Apprill A."/>
            <person name="Voolstra C.R."/>
        </authorList>
    </citation>
    <scope>NUCLEOTIDE SEQUENCE [LARGE SCALE GENOMIC DNA]</scope>
    <source>
        <strain evidence="2 3">DSM 25634</strain>
    </source>
</reference>
<dbReference type="Pfam" id="PF04351">
    <property type="entry name" value="PilP"/>
    <property type="match status" value="1"/>
</dbReference>
<evidence type="ECO:0000313" key="3">
    <source>
        <dbReference type="Proteomes" id="UP000028073"/>
    </source>
</evidence>
<dbReference type="EMBL" id="JOKH01000001">
    <property type="protein sequence ID" value="KEQ18933.1"/>
    <property type="molecule type" value="Genomic_DNA"/>
</dbReference>
<protein>
    <submittedName>
        <fullName evidence="2">Pilus assembly protein PilP</fullName>
    </submittedName>
</protein>
<feature type="chain" id="PRO_5001760899" evidence="1">
    <location>
        <begin position="18"/>
        <end position="175"/>
    </location>
</feature>
<organism evidence="2 3">
    <name type="scientific">Endozoicomonas numazuensis</name>
    <dbReference type="NCBI Taxonomy" id="1137799"/>
    <lineage>
        <taxon>Bacteria</taxon>
        <taxon>Pseudomonadati</taxon>
        <taxon>Pseudomonadota</taxon>
        <taxon>Gammaproteobacteria</taxon>
        <taxon>Oceanospirillales</taxon>
        <taxon>Endozoicomonadaceae</taxon>
        <taxon>Endozoicomonas</taxon>
    </lineage>
</organism>
<dbReference type="AlphaFoldDB" id="A0A081NKG0"/>
<dbReference type="OrthoDB" id="5296580at2"/>